<keyword evidence="4" id="KW-1003">Cell membrane</keyword>
<evidence type="ECO:0000256" key="13">
    <source>
        <dbReference type="ARBA" id="ARBA00023136"/>
    </source>
</evidence>
<dbReference type="InterPro" id="IPR003661">
    <property type="entry name" value="HisK_dim/P_dom"/>
</dbReference>
<reference evidence="17" key="1">
    <citation type="journal article" date="2014" name="Int. J. Syst. Evol. Microbiol.">
        <title>Complete genome sequence of Corynebacterium casei LMG S-19264T (=DSM 44701T), isolated from a smear-ripened cheese.</title>
        <authorList>
            <consortium name="US DOE Joint Genome Institute (JGI-PGF)"/>
            <person name="Walter F."/>
            <person name="Albersmeier A."/>
            <person name="Kalinowski J."/>
            <person name="Ruckert C."/>
        </authorList>
    </citation>
    <scope>NUCLEOTIDE SEQUENCE</scope>
    <source>
        <strain evidence="17">CGMCC 1.12408</strain>
    </source>
</reference>
<keyword evidence="5" id="KW-0597">Phosphoprotein</keyword>
<evidence type="ECO:0000256" key="9">
    <source>
        <dbReference type="ARBA" id="ARBA00022777"/>
    </source>
</evidence>
<evidence type="ECO:0000313" key="18">
    <source>
        <dbReference type="Proteomes" id="UP000613512"/>
    </source>
</evidence>
<feature type="domain" description="Histidine kinase" evidence="16">
    <location>
        <begin position="91"/>
        <end position="282"/>
    </location>
</feature>
<proteinExistence type="predicted"/>
<feature type="transmembrane region" description="Helical" evidence="15">
    <location>
        <begin position="6"/>
        <end position="26"/>
    </location>
</feature>
<comment type="catalytic activity">
    <reaction evidence="1">
        <text>ATP + protein L-histidine = ADP + protein N-phospho-L-histidine.</text>
        <dbReference type="EC" id="2.7.13.3"/>
    </reaction>
</comment>
<organism evidence="17 18">
    <name type="scientific">Ornithinibacillus halotolerans</name>
    <dbReference type="NCBI Taxonomy" id="1274357"/>
    <lineage>
        <taxon>Bacteria</taxon>
        <taxon>Bacillati</taxon>
        <taxon>Bacillota</taxon>
        <taxon>Bacilli</taxon>
        <taxon>Bacillales</taxon>
        <taxon>Bacillaceae</taxon>
        <taxon>Ornithinibacillus</taxon>
    </lineage>
</organism>
<dbReference type="AlphaFoldDB" id="A0A916SC04"/>
<evidence type="ECO:0000256" key="3">
    <source>
        <dbReference type="ARBA" id="ARBA00012438"/>
    </source>
</evidence>
<name>A0A916SC04_9BACI</name>
<keyword evidence="10" id="KW-0067">ATP-binding</keyword>
<evidence type="ECO:0000256" key="6">
    <source>
        <dbReference type="ARBA" id="ARBA00022679"/>
    </source>
</evidence>
<evidence type="ECO:0000256" key="14">
    <source>
        <dbReference type="SAM" id="Coils"/>
    </source>
</evidence>
<dbReference type="CDD" id="cd00082">
    <property type="entry name" value="HisKA"/>
    <property type="match status" value="1"/>
</dbReference>
<keyword evidence="18" id="KW-1185">Reference proteome</keyword>
<accession>A0A916SC04</accession>
<dbReference type="InterPro" id="IPR005467">
    <property type="entry name" value="His_kinase_dom"/>
</dbReference>
<sequence>MDSWLIIGILIFLLFVAGMRILLLQWDIRKMTKQVKNINENFGTNELVRTNTQNKNLARFASEINQLIQSYKQNQQSIERKEKELKQEITNISHDLRTPITSIQGFSELLTDPSISEAERQEYLTIIQKKIDNLTMIVDLFYEISQLDSSDKKLLMEKQLLNQVVGETMLLFYDEMEKKHLDVNLEEGQMYPVLADHKALVRIVTNIVQNALHYAKSYLKISFIEEEEYITLRAVNDVGELNVSELHHIFNRTFRLDQSRTGNQLGLGLHIVQQLITIQGGKAVAYVRDNEFILEVSFRKWD</sequence>
<evidence type="ECO:0000256" key="11">
    <source>
        <dbReference type="ARBA" id="ARBA00022989"/>
    </source>
</evidence>
<gene>
    <name evidence="17" type="ORF">GCM10008025_36120</name>
</gene>
<dbReference type="SUPFAM" id="SSF55874">
    <property type="entry name" value="ATPase domain of HSP90 chaperone/DNA topoisomerase II/histidine kinase"/>
    <property type="match status" value="1"/>
</dbReference>
<comment type="caution">
    <text evidence="17">The sequence shown here is derived from an EMBL/GenBank/DDBJ whole genome shotgun (WGS) entry which is preliminary data.</text>
</comment>
<dbReference type="GO" id="GO:0000155">
    <property type="term" value="F:phosphorelay sensor kinase activity"/>
    <property type="evidence" value="ECO:0007669"/>
    <property type="project" value="InterPro"/>
</dbReference>
<dbReference type="SMART" id="SM00387">
    <property type="entry name" value="HATPase_c"/>
    <property type="match status" value="1"/>
</dbReference>
<evidence type="ECO:0000256" key="10">
    <source>
        <dbReference type="ARBA" id="ARBA00022840"/>
    </source>
</evidence>
<evidence type="ECO:0000256" key="8">
    <source>
        <dbReference type="ARBA" id="ARBA00022741"/>
    </source>
</evidence>
<dbReference type="EC" id="2.7.13.3" evidence="3"/>
<evidence type="ECO:0000256" key="12">
    <source>
        <dbReference type="ARBA" id="ARBA00023012"/>
    </source>
</evidence>
<keyword evidence="13 15" id="KW-0472">Membrane</keyword>
<dbReference type="PANTHER" id="PTHR45528:SF1">
    <property type="entry name" value="SENSOR HISTIDINE KINASE CPXA"/>
    <property type="match status" value="1"/>
</dbReference>
<comment type="subcellular location">
    <subcellularLocation>
        <location evidence="2">Cell membrane</location>
        <topology evidence="2">Multi-pass membrane protein</topology>
    </subcellularLocation>
</comment>
<dbReference type="GO" id="GO:0005886">
    <property type="term" value="C:plasma membrane"/>
    <property type="evidence" value="ECO:0007669"/>
    <property type="project" value="UniProtKB-SubCell"/>
</dbReference>
<keyword evidence="6" id="KW-0808">Transferase</keyword>
<dbReference type="Proteomes" id="UP000613512">
    <property type="component" value="Unassembled WGS sequence"/>
</dbReference>
<dbReference type="InterPro" id="IPR003594">
    <property type="entry name" value="HATPase_dom"/>
</dbReference>
<dbReference type="GO" id="GO:0005524">
    <property type="term" value="F:ATP binding"/>
    <property type="evidence" value="ECO:0007669"/>
    <property type="project" value="UniProtKB-KW"/>
</dbReference>
<dbReference type="InterPro" id="IPR050398">
    <property type="entry name" value="HssS/ArlS-like"/>
</dbReference>
<evidence type="ECO:0000313" key="17">
    <source>
        <dbReference type="EMBL" id="GGA90325.1"/>
    </source>
</evidence>
<keyword evidence="7 15" id="KW-0812">Transmembrane</keyword>
<keyword evidence="12" id="KW-0902">Two-component regulatory system</keyword>
<evidence type="ECO:0000256" key="5">
    <source>
        <dbReference type="ARBA" id="ARBA00022553"/>
    </source>
</evidence>
<evidence type="ECO:0000256" key="1">
    <source>
        <dbReference type="ARBA" id="ARBA00000085"/>
    </source>
</evidence>
<dbReference type="PANTHER" id="PTHR45528">
    <property type="entry name" value="SENSOR HISTIDINE KINASE CPXA"/>
    <property type="match status" value="1"/>
</dbReference>
<dbReference type="PROSITE" id="PS50109">
    <property type="entry name" value="HIS_KIN"/>
    <property type="match status" value="1"/>
</dbReference>
<dbReference type="Pfam" id="PF02518">
    <property type="entry name" value="HATPase_c"/>
    <property type="match status" value="1"/>
</dbReference>
<dbReference type="Gene3D" id="3.30.565.10">
    <property type="entry name" value="Histidine kinase-like ATPase, C-terminal domain"/>
    <property type="match status" value="1"/>
</dbReference>
<evidence type="ECO:0000256" key="2">
    <source>
        <dbReference type="ARBA" id="ARBA00004651"/>
    </source>
</evidence>
<reference evidence="17" key="2">
    <citation type="submission" date="2020-09" db="EMBL/GenBank/DDBJ databases">
        <authorList>
            <person name="Sun Q."/>
            <person name="Zhou Y."/>
        </authorList>
    </citation>
    <scope>NUCLEOTIDE SEQUENCE</scope>
    <source>
        <strain evidence="17">CGMCC 1.12408</strain>
    </source>
</reference>
<evidence type="ECO:0000259" key="16">
    <source>
        <dbReference type="PROSITE" id="PS50109"/>
    </source>
</evidence>
<dbReference type="InterPro" id="IPR036097">
    <property type="entry name" value="HisK_dim/P_sf"/>
</dbReference>
<keyword evidence="14" id="KW-0175">Coiled coil</keyword>
<dbReference type="Pfam" id="PF00512">
    <property type="entry name" value="HisKA"/>
    <property type="match status" value="1"/>
</dbReference>
<evidence type="ECO:0000256" key="4">
    <source>
        <dbReference type="ARBA" id="ARBA00022475"/>
    </source>
</evidence>
<evidence type="ECO:0000256" key="7">
    <source>
        <dbReference type="ARBA" id="ARBA00022692"/>
    </source>
</evidence>
<keyword evidence="9 17" id="KW-0418">Kinase</keyword>
<keyword evidence="11 15" id="KW-1133">Transmembrane helix</keyword>
<protein>
    <recommendedName>
        <fullName evidence="3">histidine kinase</fullName>
        <ecNumber evidence="3">2.7.13.3</ecNumber>
    </recommendedName>
</protein>
<dbReference type="SMART" id="SM00388">
    <property type="entry name" value="HisKA"/>
    <property type="match status" value="1"/>
</dbReference>
<dbReference type="SUPFAM" id="SSF47384">
    <property type="entry name" value="Homodimeric domain of signal transducing histidine kinase"/>
    <property type="match status" value="1"/>
</dbReference>
<dbReference type="InterPro" id="IPR036890">
    <property type="entry name" value="HATPase_C_sf"/>
</dbReference>
<evidence type="ECO:0000256" key="15">
    <source>
        <dbReference type="SAM" id="Phobius"/>
    </source>
</evidence>
<dbReference type="EMBL" id="BMEY01000026">
    <property type="protein sequence ID" value="GGA90325.1"/>
    <property type="molecule type" value="Genomic_DNA"/>
</dbReference>
<dbReference type="Gene3D" id="1.10.287.130">
    <property type="match status" value="1"/>
</dbReference>
<feature type="coiled-coil region" evidence="14">
    <location>
        <begin position="61"/>
        <end position="91"/>
    </location>
</feature>
<keyword evidence="8" id="KW-0547">Nucleotide-binding</keyword>